<evidence type="ECO:0000313" key="2">
    <source>
        <dbReference type="EMBL" id="RAL05485.1"/>
    </source>
</evidence>
<dbReference type="RefSeq" id="XP_025579812.1">
    <property type="nucleotide sequence ID" value="XM_025718622.1"/>
</dbReference>
<keyword evidence="3" id="KW-1185">Reference proteome</keyword>
<dbReference type="Proteomes" id="UP000249402">
    <property type="component" value="Unassembled WGS sequence"/>
</dbReference>
<dbReference type="EMBL" id="KZ824421">
    <property type="protein sequence ID" value="RAL05485.1"/>
    <property type="molecule type" value="Genomic_DNA"/>
</dbReference>
<feature type="region of interest" description="Disordered" evidence="1">
    <location>
        <begin position="48"/>
        <end position="83"/>
    </location>
</feature>
<sequence>MAKNGPSTPMQCNATQNGDIGGLIDEMAAPSQWRGRRPFIYWGVWQRKGKKKRPGRKGDDAAEVGAPDWDPPPTGLSPLALENGNCSDNSRSCLAWMVMKQE</sequence>
<dbReference type="GeneID" id="37223487"/>
<evidence type="ECO:0000313" key="3">
    <source>
        <dbReference type="Proteomes" id="UP000249402"/>
    </source>
</evidence>
<feature type="compositionally biased region" description="Polar residues" evidence="1">
    <location>
        <begin position="1"/>
        <end position="18"/>
    </location>
</feature>
<evidence type="ECO:0000256" key="1">
    <source>
        <dbReference type="SAM" id="MobiDB-lite"/>
    </source>
</evidence>
<reference evidence="2 3" key="1">
    <citation type="submission" date="2018-02" db="EMBL/GenBank/DDBJ databases">
        <title>The genomes of Aspergillus section Nigri reveals drivers in fungal speciation.</title>
        <authorList>
            <consortium name="DOE Joint Genome Institute"/>
            <person name="Vesth T.C."/>
            <person name="Nybo J."/>
            <person name="Theobald S."/>
            <person name="Brandl J."/>
            <person name="Frisvad J.C."/>
            <person name="Nielsen K.F."/>
            <person name="Lyhne E.K."/>
            <person name="Kogle M.E."/>
            <person name="Kuo A."/>
            <person name="Riley R."/>
            <person name="Clum A."/>
            <person name="Nolan M."/>
            <person name="Lipzen A."/>
            <person name="Salamov A."/>
            <person name="Henrissat B."/>
            <person name="Wiebenga A."/>
            <person name="De vries R.P."/>
            <person name="Grigoriev I.V."/>
            <person name="Mortensen U.H."/>
            <person name="Andersen M.R."/>
            <person name="Baker S.E."/>
        </authorList>
    </citation>
    <scope>NUCLEOTIDE SEQUENCE [LARGE SCALE GENOMIC DNA]</scope>
    <source>
        <strain evidence="2 3">CBS 121593</strain>
    </source>
</reference>
<name>A0A395HEF0_9EURO</name>
<feature type="region of interest" description="Disordered" evidence="1">
    <location>
        <begin position="1"/>
        <end position="23"/>
    </location>
</feature>
<dbReference type="VEuPathDB" id="FungiDB:BO80DRAFT_421516"/>
<protein>
    <submittedName>
        <fullName evidence="2">Uncharacterized protein</fullName>
    </submittedName>
</protein>
<organism evidence="2 3">
    <name type="scientific">Aspergillus ibericus CBS 121593</name>
    <dbReference type="NCBI Taxonomy" id="1448316"/>
    <lineage>
        <taxon>Eukaryota</taxon>
        <taxon>Fungi</taxon>
        <taxon>Dikarya</taxon>
        <taxon>Ascomycota</taxon>
        <taxon>Pezizomycotina</taxon>
        <taxon>Eurotiomycetes</taxon>
        <taxon>Eurotiomycetidae</taxon>
        <taxon>Eurotiales</taxon>
        <taxon>Aspergillaceae</taxon>
        <taxon>Aspergillus</taxon>
        <taxon>Aspergillus subgen. Circumdati</taxon>
    </lineage>
</organism>
<accession>A0A395HEF0</accession>
<proteinExistence type="predicted"/>
<gene>
    <name evidence="2" type="ORF">BO80DRAFT_421516</name>
</gene>
<dbReference type="AlphaFoldDB" id="A0A395HEF0"/>